<dbReference type="InterPro" id="IPR005835">
    <property type="entry name" value="NTP_transferase_dom"/>
</dbReference>
<dbReference type="PANTHER" id="PTHR43584">
    <property type="entry name" value="NUCLEOTIDYL TRANSFERASE"/>
    <property type="match status" value="1"/>
</dbReference>
<reference evidence="4" key="1">
    <citation type="submission" date="2013-08" db="EMBL/GenBank/DDBJ databases">
        <authorList>
            <person name="Mendez C."/>
            <person name="Richter M."/>
            <person name="Ferrer M."/>
            <person name="Sanchez J."/>
        </authorList>
    </citation>
    <scope>NUCLEOTIDE SEQUENCE</scope>
</reference>
<name>T1AU59_9ZZZZ</name>
<feature type="non-terminal residue" evidence="4">
    <location>
        <position position="1"/>
    </location>
</feature>
<dbReference type="InterPro" id="IPR050065">
    <property type="entry name" value="GlmU-like"/>
</dbReference>
<evidence type="ECO:0000313" key="4">
    <source>
        <dbReference type="EMBL" id="EQD60982.1"/>
    </source>
</evidence>
<organism evidence="4">
    <name type="scientific">mine drainage metagenome</name>
    <dbReference type="NCBI Taxonomy" id="410659"/>
    <lineage>
        <taxon>unclassified sequences</taxon>
        <taxon>metagenomes</taxon>
        <taxon>ecological metagenomes</taxon>
    </lineage>
</organism>
<dbReference type="Gene3D" id="3.90.550.10">
    <property type="entry name" value="Spore Coat Polysaccharide Biosynthesis Protein SpsA, Chain A"/>
    <property type="match status" value="1"/>
</dbReference>
<dbReference type="PANTHER" id="PTHR43584:SF8">
    <property type="entry name" value="N-ACETYLMURAMATE ALPHA-1-PHOSPHATE URIDYLYLTRANSFERASE"/>
    <property type="match status" value="1"/>
</dbReference>
<evidence type="ECO:0000256" key="2">
    <source>
        <dbReference type="ARBA" id="ARBA00022695"/>
    </source>
</evidence>
<dbReference type="CDD" id="cd06422">
    <property type="entry name" value="NTP_transferase_like_1"/>
    <property type="match status" value="1"/>
</dbReference>
<accession>T1AU59</accession>
<keyword evidence="1 4" id="KW-0808">Transferase</keyword>
<dbReference type="SUPFAM" id="SSF53448">
    <property type="entry name" value="Nucleotide-diphospho-sugar transferases"/>
    <property type="match status" value="1"/>
</dbReference>
<dbReference type="Pfam" id="PF00483">
    <property type="entry name" value="NTP_transferase"/>
    <property type="match status" value="1"/>
</dbReference>
<evidence type="ECO:0000259" key="3">
    <source>
        <dbReference type="Pfam" id="PF00483"/>
    </source>
</evidence>
<proteinExistence type="predicted"/>
<evidence type="ECO:0000256" key="1">
    <source>
        <dbReference type="ARBA" id="ARBA00022679"/>
    </source>
</evidence>
<feature type="domain" description="Nucleotidyl transferase" evidence="3">
    <location>
        <begin position="2"/>
        <end position="117"/>
    </location>
</feature>
<comment type="caution">
    <text evidence="4">The sequence shown here is derived from an EMBL/GenBank/DDBJ whole genome shotgun (WGS) entry which is preliminary data.</text>
</comment>
<dbReference type="InterPro" id="IPR029044">
    <property type="entry name" value="Nucleotide-diphossugar_trans"/>
</dbReference>
<keyword evidence="2" id="KW-0548">Nucleotidyltransferase</keyword>
<dbReference type="GO" id="GO:0016779">
    <property type="term" value="F:nucleotidyltransferase activity"/>
    <property type="evidence" value="ECO:0007669"/>
    <property type="project" value="UniProtKB-KW"/>
</dbReference>
<gene>
    <name evidence="4" type="ORF">B2A_03400</name>
</gene>
<dbReference type="EMBL" id="AUZZ01002276">
    <property type="protein sequence ID" value="EQD60982.1"/>
    <property type="molecule type" value="Genomic_DNA"/>
</dbReference>
<reference evidence="4" key="2">
    <citation type="journal article" date="2014" name="ISME J.">
        <title>Microbial stratification in low pH oxic and suboxic macroscopic growths along an acid mine drainage.</title>
        <authorList>
            <person name="Mendez-Garcia C."/>
            <person name="Mesa V."/>
            <person name="Sprenger R.R."/>
            <person name="Richter M."/>
            <person name="Diez M.S."/>
            <person name="Solano J."/>
            <person name="Bargiela R."/>
            <person name="Golyshina O.V."/>
            <person name="Manteca A."/>
            <person name="Ramos J.L."/>
            <person name="Gallego J.R."/>
            <person name="Llorente I."/>
            <person name="Martins Dos Santos V.A."/>
            <person name="Jensen O.N."/>
            <person name="Pelaez A.I."/>
            <person name="Sanchez J."/>
            <person name="Ferrer M."/>
        </authorList>
    </citation>
    <scope>NUCLEOTIDE SEQUENCE</scope>
</reference>
<dbReference type="AlphaFoldDB" id="T1AU59"/>
<protein>
    <submittedName>
        <fullName evidence="4">Nucleotidyltransferase family protein</fullName>
    </submittedName>
</protein>
<sequence length="213" mass="23278">AGKPLIVYHLEALAAAGIHEVIVNLSWLGEQIRAALGSGARYGVRITYSDEGPEPLETGGGIFRALPMLGPAPFLVINADIWLDRDLRGCAVLPEDADARIVLTSNPQHHPHGDFGLEEGWVVERSSNRLTYTGVGVYRPQFFLGCRPGRFPLLPLLKRAIAAGRLRGERLEGPWFDVGSPERLARLDGWLRARAGRRGPGASIRDFSQANVQ</sequence>